<dbReference type="AlphaFoldDB" id="A0A843TMT9"/>
<keyword evidence="2" id="KW-1185">Reference proteome</keyword>
<name>A0A843TMT9_COLES</name>
<organism evidence="1 2">
    <name type="scientific">Colocasia esculenta</name>
    <name type="common">Wild taro</name>
    <name type="synonym">Arum esculentum</name>
    <dbReference type="NCBI Taxonomy" id="4460"/>
    <lineage>
        <taxon>Eukaryota</taxon>
        <taxon>Viridiplantae</taxon>
        <taxon>Streptophyta</taxon>
        <taxon>Embryophyta</taxon>
        <taxon>Tracheophyta</taxon>
        <taxon>Spermatophyta</taxon>
        <taxon>Magnoliopsida</taxon>
        <taxon>Liliopsida</taxon>
        <taxon>Araceae</taxon>
        <taxon>Aroideae</taxon>
        <taxon>Colocasieae</taxon>
        <taxon>Colocasia</taxon>
    </lineage>
</organism>
<evidence type="ECO:0000313" key="2">
    <source>
        <dbReference type="Proteomes" id="UP000652761"/>
    </source>
</evidence>
<gene>
    <name evidence="1" type="ORF">Taro_004714</name>
</gene>
<reference evidence="1" key="1">
    <citation type="submission" date="2017-07" db="EMBL/GenBank/DDBJ databases">
        <title>Taro Niue Genome Assembly and Annotation.</title>
        <authorList>
            <person name="Atibalentja N."/>
            <person name="Keating K."/>
            <person name="Fields C.J."/>
        </authorList>
    </citation>
    <scope>NUCLEOTIDE SEQUENCE</scope>
    <source>
        <strain evidence="1">Niue_2</strain>
        <tissue evidence="1">Leaf</tissue>
    </source>
</reference>
<dbReference type="EMBL" id="NMUH01000128">
    <property type="protein sequence ID" value="MQL72375.1"/>
    <property type="molecule type" value="Genomic_DNA"/>
</dbReference>
<evidence type="ECO:0000313" key="1">
    <source>
        <dbReference type="EMBL" id="MQL72375.1"/>
    </source>
</evidence>
<comment type="caution">
    <text evidence="1">The sequence shown here is derived from an EMBL/GenBank/DDBJ whole genome shotgun (WGS) entry which is preliminary data.</text>
</comment>
<protein>
    <submittedName>
        <fullName evidence="1">Uncharacterized protein</fullName>
    </submittedName>
</protein>
<accession>A0A843TMT9</accession>
<dbReference type="Proteomes" id="UP000652761">
    <property type="component" value="Unassembled WGS sequence"/>
</dbReference>
<sequence>MYSPYNFCAGHNSPMADTTHTPRVFFGPLVVQDHIRNGYLTTPTRFGDFPPVVESPYFLGVIPAVLPTTAKAHEAKLAKEEPQCGVSVQTWTPILIQASSDMDANFSDLHAQQSCKLLKQDHAWRPSTMPLTLSQRPETAAKFLRTEQ</sequence>
<proteinExistence type="predicted"/>
<dbReference type="OrthoDB" id="21595at2759"/>